<name>A0A9R1B5Q4_TRITD</name>
<dbReference type="SUPFAM" id="SSF48371">
    <property type="entry name" value="ARM repeat"/>
    <property type="match status" value="1"/>
</dbReference>
<dbReference type="Gene3D" id="1.25.10.10">
    <property type="entry name" value="Leucine-rich Repeat Variant"/>
    <property type="match status" value="1"/>
</dbReference>
<proteinExistence type="predicted"/>
<dbReference type="PANTHER" id="PTHR33115">
    <property type="entry name" value="ARM REPEAT SUPERFAMILY PROTEIN"/>
    <property type="match status" value="1"/>
</dbReference>
<keyword evidence="1" id="KW-1133">Transmembrane helix</keyword>
<feature type="transmembrane region" description="Helical" evidence="1">
    <location>
        <begin position="141"/>
        <end position="160"/>
    </location>
</feature>
<feature type="transmembrane region" description="Helical" evidence="1">
    <location>
        <begin position="115"/>
        <end position="135"/>
    </location>
</feature>
<organism evidence="2 3">
    <name type="scientific">Triticum turgidum subsp. durum</name>
    <name type="common">Durum wheat</name>
    <name type="synonym">Triticum durum</name>
    <dbReference type="NCBI Taxonomy" id="4567"/>
    <lineage>
        <taxon>Eukaryota</taxon>
        <taxon>Viridiplantae</taxon>
        <taxon>Streptophyta</taxon>
        <taxon>Embryophyta</taxon>
        <taxon>Tracheophyta</taxon>
        <taxon>Spermatophyta</taxon>
        <taxon>Magnoliopsida</taxon>
        <taxon>Liliopsida</taxon>
        <taxon>Poales</taxon>
        <taxon>Poaceae</taxon>
        <taxon>BOP clade</taxon>
        <taxon>Pooideae</taxon>
        <taxon>Triticodae</taxon>
        <taxon>Triticeae</taxon>
        <taxon>Triticinae</taxon>
        <taxon>Triticum</taxon>
    </lineage>
</organism>
<reference evidence="2 3" key="1">
    <citation type="submission" date="2017-09" db="EMBL/GenBank/DDBJ databases">
        <authorList>
            <consortium name="International Durum Wheat Genome Sequencing Consortium (IDWGSC)"/>
            <person name="Milanesi L."/>
        </authorList>
    </citation>
    <scope>NUCLEOTIDE SEQUENCE [LARGE SCALE GENOMIC DNA]</scope>
    <source>
        <strain evidence="3">cv. Svevo</strain>
    </source>
</reference>
<dbReference type="OMA" id="FFLEVEV"/>
<protein>
    <submittedName>
        <fullName evidence="2">Uncharacterized protein</fullName>
    </submittedName>
</protein>
<dbReference type="EMBL" id="LT934122">
    <property type="protein sequence ID" value="VAI52456.1"/>
    <property type="molecule type" value="Genomic_DNA"/>
</dbReference>
<dbReference type="Proteomes" id="UP000324705">
    <property type="component" value="Chromosome 6B"/>
</dbReference>
<evidence type="ECO:0000313" key="3">
    <source>
        <dbReference type="Proteomes" id="UP000324705"/>
    </source>
</evidence>
<evidence type="ECO:0000313" key="2">
    <source>
        <dbReference type="EMBL" id="VAI52456.1"/>
    </source>
</evidence>
<dbReference type="InterPro" id="IPR016024">
    <property type="entry name" value="ARM-type_fold"/>
</dbReference>
<keyword evidence="1" id="KW-0472">Membrane</keyword>
<keyword evidence="3" id="KW-1185">Reference proteome</keyword>
<sequence length="875" mass="97785">MEKLLTDRRTFNNRAEGEVKYINKYAVFMGYLSMAIKGMGFLVLTWTTVVLLGGFVSMLHKKDFWCLTFITLVQTAGIFDVVLNEKLHCMKNSAIGMIKAVFFGMTKNTNSTRAFVGRSVLACILILVQVIVLAAALCPLAIIYMFGILMSSGISLWRLIEHDYSVEGLNGESSNLEPAMTTLYYLALLQGVIFCYRFVLCRSGERLAKQVATKSHVLELPVVHHYLHTMKTGCEKDPSFAKERNLVTHAINLIGSNSPIDCILGVKILYTSICIVERDSKDNVRGHHMLMKHLVVSGSSSTHILHNLLGMLDSRGTHNREMREQAAMIVDHLAFNISLEQFPHGIQQISSLIGTFEQYSIAEPFERDYLCEKYQQDLKLLVTHHLPLPTVELGEAYKKLLLKGLCILRKLATDEKNCRVMSNTQDLLSKIMAPITNDLLKHTTVDHGPWSDVVEESMELMVQFTSASGETGAKLRREISTCKEAIRTLQRILRCNGCSEVLHQQAIRILTRLYMDTTQANRPVCSVVLQKEDFLRMVDMFMSGKKCHRSIREYAGAALSEICFRGGVSDDDATVAILKSNDVIQRLTHILLYDENETCREESAKILKHLCTHRTNDEECLDKLKKAILEVLEAICTYKDETLVGKDSDQCGFNKVETDIESQYNDVRGKGVTSSSSSCPQKDENKVLVSMFGYKDKSNTGIESDQGGFGIRISSSSSSHPENNGRKASQQPVLSVTFLSSFISLCGTVYDMFICEPGPDLALQFHSFCFLNKLKEIVVKQSDVTVGNLSLFKAIAKMVILLLKHSGSKIVYQEDIKSLIKALSTASNNMLYLDYSMVFSSTSKSEFRSKLGGCTLMSLVTEAQELMMSSTPVSG</sequence>
<feature type="transmembrane region" description="Helical" evidence="1">
    <location>
        <begin position="64"/>
        <end position="83"/>
    </location>
</feature>
<dbReference type="InterPro" id="IPR011989">
    <property type="entry name" value="ARM-like"/>
</dbReference>
<dbReference type="Gramene" id="TRITD6Bv1G001750.1">
    <property type="protein sequence ID" value="TRITD6Bv1G001750.1"/>
    <property type="gene ID" value="TRITD6Bv1G001750"/>
</dbReference>
<accession>A0A9R1B5Q4</accession>
<keyword evidence="1" id="KW-0812">Transmembrane</keyword>
<dbReference type="AlphaFoldDB" id="A0A9R1B5Q4"/>
<gene>
    <name evidence="2" type="ORF">TRITD_6Bv1G001750</name>
</gene>
<evidence type="ECO:0000256" key="1">
    <source>
        <dbReference type="SAM" id="Phobius"/>
    </source>
</evidence>
<feature type="transmembrane region" description="Helical" evidence="1">
    <location>
        <begin position="181"/>
        <end position="200"/>
    </location>
</feature>
<dbReference type="PANTHER" id="PTHR33115:SF58">
    <property type="entry name" value="CONDENSIN COMPLEX SUBUNIT 1 C-TERMINAL DOMAIN-CONTAINING PROTEIN"/>
    <property type="match status" value="1"/>
</dbReference>